<keyword evidence="2" id="KW-1185">Reference proteome</keyword>
<gene>
    <name evidence="1" type="ORF">CCMP2556_LOCUS18972</name>
</gene>
<evidence type="ECO:0000313" key="2">
    <source>
        <dbReference type="Proteomes" id="UP001642484"/>
    </source>
</evidence>
<dbReference type="EMBL" id="CAXAMN010010957">
    <property type="protein sequence ID" value="CAK9033186.1"/>
    <property type="molecule type" value="Genomic_DNA"/>
</dbReference>
<dbReference type="Proteomes" id="UP001642484">
    <property type="component" value="Unassembled WGS sequence"/>
</dbReference>
<proteinExistence type="predicted"/>
<organism evidence="1 2">
    <name type="scientific">Durusdinium trenchii</name>
    <dbReference type="NCBI Taxonomy" id="1381693"/>
    <lineage>
        <taxon>Eukaryota</taxon>
        <taxon>Sar</taxon>
        <taxon>Alveolata</taxon>
        <taxon>Dinophyceae</taxon>
        <taxon>Suessiales</taxon>
        <taxon>Symbiodiniaceae</taxon>
        <taxon>Durusdinium</taxon>
    </lineage>
</organism>
<evidence type="ECO:0000313" key="1">
    <source>
        <dbReference type="EMBL" id="CAK9033186.1"/>
    </source>
</evidence>
<comment type="caution">
    <text evidence="1">The sequence shown here is derived from an EMBL/GenBank/DDBJ whole genome shotgun (WGS) entry which is preliminary data.</text>
</comment>
<reference evidence="1 2" key="1">
    <citation type="submission" date="2024-02" db="EMBL/GenBank/DDBJ databases">
        <authorList>
            <person name="Chen Y."/>
            <person name="Shah S."/>
            <person name="Dougan E. K."/>
            <person name="Thang M."/>
            <person name="Chan C."/>
        </authorList>
    </citation>
    <scope>NUCLEOTIDE SEQUENCE [LARGE SCALE GENOMIC DNA]</scope>
</reference>
<sequence length="51" mass="5410">MPWNFLTVPLQLNVHGGTLQVSALLPSGGKGLHWSSCEDDDTCFVLPTAVG</sequence>
<name>A0ABP0L2Z5_9DINO</name>
<protein>
    <submittedName>
        <fullName evidence="1">Uncharacterized protein</fullName>
    </submittedName>
</protein>
<accession>A0ABP0L2Z5</accession>